<dbReference type="SUPFAM" id="SSF47240">
    <property type="entry name" value="Ferritin-like"/>
    <property type="match status" value="1"/>
</dbReference>
<dbReference type="EMBL" id="MZGV01000006">
    <property type="protein sequence ID" value="OPJ63934.1"/>
    <property type="molecule type" value="Genomic_DNA"/>
</dbReference>
<protein>
    <submittedName>
        <fullName evidence="2">Uncharacterized protein</fullName>
    </submittedName>
</protein>
<evidence type="ECO:0000313" key="3">
    <source>
        <dbReference type="Proteomes" id="UP000190080"/>
    </source>
</evidence>
<dbReference type="AlphaFoldDB" id="A0A1V4IVX0"/>
<reference evidence="2 3" key="1">
    <citation type="submission" date="2017-03" db="EMBL/GenBank/DDBJ databases">
        <title>Genome sequence of Clostridium oryzae DSM 28571.</title>
        <authorList>
            <person name="Poehlein A."/>
            <person name="Daniel R."/>
        </authorList>
    </citation>
    <scope>NUCLEOTIDE SEQUENCE [LARGE SCALE GENOMIC DNA]</scope>
    <source>
        <strain evidence="2 3">DSM 28571</strain>
    </source>
</reference>
<dbReference type="Proteomes" id="UP000190080">
    <property type="component" value="Unassembled WGS sequence"/>
</dbReference>
<gene>
    <name evidence="2" type="ORF">CLORY_08060</name>
</gene>
<accession>A0A1V4IVX0</accession>
<proteinExistence type="predicted"/>
<comment type="caution">
    <text evidence="2">The sequence shown here is derived from an EMBL/GenBank/DDBJ whole genome shotgun (WGS) entry which is preliminary data.</text>
</comment>
<organism evidence="2 3">
    <name type="scientific">Clostridium oryzae</name>
    <dbReference type="NCBI Taxonomy" id="1450648"/>
    <lineage>
        <taxon>Bacteria</taxon>
        <taxon>Bacillati</taxon>
        <taxon>Bacillota</taxon>
        <taxon>Clostridia</taxon>
        <taxon>Eubacteriales</taxon>
        <taxon>Clostridiaceae</taxon>
        <taxon>Clostridium</taxon>
    </lineage>
</organism>
<evidence type="ECO:0000313" key="2">
    <source>
        <dbReference type="EMBL" id="OPJ63934.1"/>
    </source>
</evidence>
<dbReference type="STRING" id="1450648.CLORY_08060"/>
<feature type="compositionally biased region" description="Basic and acidic residues" evidence="1">
    <location>
        <begin position="50"/>
        <end position="61"/>
    </location>
</feature>
<feature type="compositionally biased region" description="Polar residues" evidence="1">
    <location>
        <begin position="62"/>
        <end position="78"/>
    </location>
</feature>
<evidence type="ECO:0000256" key="1">
    <source>
        <dbReference type="SAM" id="MobiDB-lite"/>
    </source>
</evidence>
<dbReference type="RefSeq" id="WP_079422247.1">
    <property type="nucleotide sequence ID" value="NZ_MZGV01000006.1"/>
</dbReference>
<dbReference type="InterPro" id="IPR009078">
    <property type="entry name" value="Ferritin-like_SF"/>
</dbReference>
<feature type="region of interest" description="Disordered" evidence="1">
    <location>
        <begin position="50"/>
        <end position="78"/>
    </location>
</feature>
<name>A0A1V4IVX0_9CLOT</name>
<keyword evidence="3" id="KW-1185">Reference proteome</keyword>
<dbReference type="OrthoDB" id="9811690at2"/>
<sequence length="78" mass="9221">MSYTNSYGKHITNSNMDDVNAVLTHIIREEKEYYGKILTLLRKYDPEEYSGYKEHKGDKQTPKSPMQAYTPNFNERQN</sequence>
<dbReference type="Gene3D" id="6.10.140.1960">
    <property type="match status" value="1"/>
</dbReference>